<gene>
    <name evidence="8" type="ORF">SEMRO_70_G039010.1</name>
</gene>
<sequence length="705" mass="76757">MPLLQQAPPCETAKELSLREATSLQSSLAVKAKTQVDKRHEATSDELTANEKPTVSMSDGEGNELRAQEDAEPQDAVAKPNDSEQEQNGNHPSKKEDSALKNSKSNGGNDAGEGASSSANGHLTSSTTHGSDPKGAGQTSAASGAEPEPLSKEQHVLIAKGDEKQSAPATEPRPKLPSAVEEVTKVVLPNGFLNNDAKDMALDPYSKLANLWSQENNNDAAYETWTNPKGRPLWDNVKPPIPRIPAAVPPGGTPDPSSDESDVAMPQAKAGKQPRVTPARRKIYTMATDVYADTRYIGVFAKKAKLMKQGAKTTSRLGRLDAARFRDYKLLPVDYFVGPMEGLRAEVVKAEAKRKEKESDDQDGSPSGGRPRRRRRKPQEHAIVPPPPREPPKKCPKTSVRVGRKYQASIPPRMLSQSFEPDMSYVPQSDQIWDPKLFAAAIERGERPEDIDGFLAHAIDLNSRLMLMESLHRANYNVANAIEEFVTMFRESKEPTSQLYFDEILKSVKLFQTSRKEFGKIAKEVGRSTSSILVQYYQWKGRDEDGVYSRLKREWKAEDDYCQVCDDGGILLVCDLCHKAYHLGCLVPPLKEMPKTPEWYCSQCLKSPAKLRRLPSISFGGTDSKPAALRALPFFPAPPKETSATGSGAGASTGRASAPSVAIAAAANSGKPPARPPKLNQKDSETSTPTKASKPGGGLIDLTLS</sequence>
<evidence type="ECO:0000256" key="5">
    <source>
        <dbReference type="PROSITE-ProRule" id="PRU00146"/>
    </source>
</evidence>
<accession>A0A9N8H4S5</accession>
<dbReference type="Gene3D" id="3.30.40.10">
    <property type="entry name" value="Zinc/RING finger domain, C3HC4 (zinc finger)"/>
    <property type="match status" value="1"/>
</dbReference>
<reference evidence="8" key="1">
    <citation type="submission" date="2020-06" db="EMBL/GenBank/DDBJ databases">
        <authorList>
            <consortium name="Plant Systems Biology data submission"/>
        </authorList>
    </citation>
    <scope>NUCLEOTIDE SEQUENCE</scope>
    <source>
        <strain evidence="8">D6</strain>
    </source>
</reference>
<dbReference type="EMBL" id="CAICTM010000069">
    <property type="protein sequence ID" value="CAB9499857.1"/>
    <property type="molecule type" value="Genomic_DNA"/>
</dbReference>
<keyword evidence="2 5" id="KW-0863">Zinc-finger</keyword>
<dbReference type="GO" id="GO:0008270">
    <property type="term" value="F:zinc ion binding"/>
    <property type="evidence" value="ECO:0007669"/>
    <property type="project" value="UniProtKB-KW"/>
</dbReference>
<protein>
    <submittedName>
        <fullName evidence="8">Chromodomain-helicase-DNA-binding protein 5</fullName>
    </submittedName>
</protein>
<proteinExistence type="predicted"/>
<feature type="region of interest" description="Disordered" evidence="6">
    <location>
        <begin position="1"/>
        <end position="20"/>
    </location>
</feature>
<evidence type="ECO:0000256" key="6">
    <source>
        <dbReference type="SAM" id="MobiDB-lite"/>
    </source>
</evidence>
<dbReference type="InterPro" id="IPR019787">
    <property type="entry name" value="Znf_PHD-finger"/>
</dbReference>
<feature type="region of interest" description="Disordered" evidence="6">
    <location>
        <begin position="26"/>
        <end position="178"/>
    </location>
</feature>
<organism evidence="8 9">
    <name type="scientific">Seminavis robusta</name>
    <dbReference type="NCBI Taxonomy" id="568900"/>
    <lineage>
        <taxon>Eukaryota</taxon>
        <taxon>Sar</taxon>
        <taxon>Stramenopiles</taxon>
        <taxon>Ochrophyta</taxon>
        <taxon>Bacillariophyta</taxon>
        <taxon>Bacillariophyceae</taxon>
        <taxon>Bacillariophycidae</taxon>
        <taxon>Naviculales</taxon>
        <taxon>Naviculaceae</taxon>
        <taxon>Seminavis</taxon>
    </lineage>
</organism>
<dbReference type="PROSITE" id="PS01359">
    <property type="entry name" value="ZF_PHD_1"/>
    <property type="match status" value="1"/>
</dbReference>
<dbReference type="Pfam" id="PF01448">
    <property type="entry name" value="ELM2"/>
    <property type="match status" value="1"/>
</dbReference>
<dbReference type="InterPro" id="IPR001965">
    <property type="entry name" value="Znf_PHD"/>
</dbReference>
<evidence type="ECO:0000259" key="7">
    <source>
        <dbReference type="PROSITE" id="PS50016"/>
    </source>
</evidence>
<dbReference type="InterPro" id="IPR042163">
    <property type="entry name" value="PHF12"/>
</dbReference>
<evidence type="ECO:0000256" key="3">
    <source>
        <dbReference type="ARBA" id="ARBA00022833"/>
    </source>
</evidence>
<feature type="compositionally biased region" description="Basic and acidic residues" evidence="6">
    <location>
        <begin position="149"/>
        <end position="165"/>
    </location>
</feature>
<keyword evidence="9" id="KW-1185">Reference proteome</keyword>
<feature type="compositionally biased region" description="Polar residues" evidence="6">
    <location>
        <begin position="45"/>
        <end position="57"/>
    </location>
</feature>
<dbReference type="GO" id="GO:0005634">
    <property type="term" value="C:nucleus"/>
    <property type="evidence" value="ECO:0007669"/>
    <property type="project" value="TreeGrafter"/>
</dbReference>
<dbReference type="PANTHER" id="PTHR46309">
    <property type="entry name" value="PHD FINGER PROTEIN 12"/>
    <property type="match status" value="1"/>
</dbReference>
<feature type="region of interest" description="Disordered" evidence="6">
    <location>
        <begin position="247"/>
        <end position="276"/>
    </location>
</feature>
<dbReference type="OrthoDB" id="49540at2759"/>
<feature type="compositionally biased region" description="Low complexity" evidence="6">
    <location>
        <begin position="642"/>
        <end position="669"/>
    </location>
</feature>
<keyword evidence="3" id="KW-0862">Zinc</keyword>
<feature type="compositionally biased region" description="Basic and acidic residues" evidence="6">
    <location>
        <begin position="34"/>
        <end position="43"/>
    </location>
</feature>
<keyword evidence="4" id="KW-0539">Nucleus</keyword>
<feature type="region of interest" description="Disordered" evidence="6">
    <location>
        <begin position="633"/>
        <end position="705"/>
    </location>
</feature>
<dbReference type="InterPro" id="IPR019786">
    <property type="entry name" value="Zinc_finger_PHD-type_CS"/>
</dbReference>
<evidence type="ECO:0000256" key="2">
    <source>
        <dbReference type="ARBA" id="ARBA00022771"/>
    </source>
</evidence>
<dbReference type="Pfam" id="PF00628">
    <property type="entry name" value="PHD"/>
    <property type="match status" value="1"/>
</dbReference>
<evidence type="ECO:0000256" key="4">
    <source>
        <dbReference type="ARBA" id="ARBA00023242"/>
    </source>
</evidence>
<feature type="region of interest" description="Disordered" evidence="6">
    <location>
        <begin position="351"/>
        <end position="402"/>
    </location>
</feature>
<comment type="caution">
    <text evidence="8">The sequence shown here is derived from an EMBL/GenBank/DDBJ whole genome shotgun (WGS) entry which is preliminary data.</text>
</comment>
<dbReference type="InterPro" id="IPR013083">
    <property type="entry name" value="Znf_RING/FYVE/PHD"/>
</dbReference>
<dbReference type="InterPro" id="IPR000949">
    <property type="entry name" value="ELM2_dom"/>
</dbReference>
<feature type="compositionally biased region" description="Polar residues" evidence="6">
    <location>
        <begin position="115"/>
        <end position="130"/>
    </location>
</feature>
<dbReference type="PANTHER" id="PTHR46309:SF1">
    <property type="entry name" value="PHD FINGER PROTEIN 12"/>
    <property type="match status" value="1"/>
</dbReference>
<keyword evidence="1" id="KW-0479">Metal-binding</keyword>
<dbReference type="PROSITE" id="PS50016">
    <property type="entry name" value="ZF_PHD_2"/>
    <property type="match status" value="1"/>
</dbReference>
<name>A0A9N8H4S5_9STRA</name>
<dbReference type="GO" id="GO:0006357">
    <property type="term" value="P:regulation of transcription by RNA polymerase II"/>
    <property type="evidence" value="ECO:0007669"/>
    <property type="project" value="TreeGrafter"/>
</dbReference>
<dbReference type="SMART" id="SM00249">
    <property type="entry name" value="PHD"/>
    <property type="match status" value="1"/>
</dbReference>
<evidence type="ECO:0000256" key="1">
    <source>
        <dbReference type="ARBA" id="ARBA00022723"/>
    </source>
</evidence>
<dbReference type="AlphaFoldDB" id="A0A9N8H4S5"/>
<dbReference type="InterPro" id="IPR011011">
    <property type="entry name" value="Znf_FYVE_PHD"/>
</dbReference>
<evidence type="ECO:0000313" key="8">
    <source>
        <dbReference type="EMBL" id="CAB9499857.1"/>
    </source>
</evidence>
<evidence type="ECO:0000313" key="9">
    <source>
        <dbReference type="Proteomes" id="UP001153069"/>
    </source>
</evidence>
<dbReference type="Proteomes" id="UP001153069">
    <property type="component" value="Unassembled WGS sequence"/>
</dbReference>
<dbReference type="GO" id="GO:0003714">
    <property type="term" value="F:transcription corepressor activity"/>
    <property type="evidence" value="ECO:0007669"/>
    <property type="project" value="InterPro"/>
</dbReference>
<feature type="domain" description="PHD-type" evidence="7">
    <location>
        <begin position="559"/>
        <end position="607"/>
    </location>
</feature>
<dbReference type="SUPFAM" id="SSF57903">
    <property type="entry name" value="FYVE/PHD zinc finger"/>
    <property type="match status" value="1"/>
</dbReference>